<keyword evidence="1" id="KW-0175">Coiled coil</keyword>
<protein>
    <recommendedName>
        <fullName evidence="7">CCDC66 domain-containing protein</fullName>
    </recommendedName>
</protein>
<sequence>MWPTETGLNDDDPCELQRRREAYARELEQQIAMRCMYQQKDQIEREELERKLAPSEHSPSMWLVEGGRFDVGHTAQLPEKRTSCVDVHEEKIQDRGAATCEVSSVSSSYPRFRVIDESKTSQRLRERAQQMQWKKMLDEQVQEKARLKQQQEAERRQSEEEAAREEVRYLREQQQQAQRRLGKVNAEEIENRVEALSSMPELPANKQPNDFESTTNNLHKFARTSDPRETDDKSMCYHNDRRNKCPGVAEALLPPPALAQIQLPQDNGHNRSNDGGHDTFDCRKESIKQLHFEKNDAQASQDQMEQHSRIMEEYRSLLADIRREREKLRRERDEIRREKEELRMQLVLLQLENEKTANLVDAQRALNEQHESNFQTEQILQAQQQLSQQQQQYQAMAYQFRQPTVQSVDIKKDSTRWGYGRPRQQHNDGEMKTYSRLSEIRQTLGDLSIRNDQPESAFPGRRKKSPNPMSMADIPAVSPNKRMNANIVSLPDYQRLSPYRPIPTIPSHDESMLDQSLVNESVFVPLSPTSEHDTTRPNVMARRTPSSTSVSGDINSRCLDPLRSSRIIQSRGFYDFGQEFKTSDKADSLDASGSINGTDIGLDSTSNYHGNDDE</sequence>
<evidence type="ECO:0000313" key="6">
    <source>
        <dbReference type="Proteomes" id="UP001160483"/>
    </source>
</evidence>
<evidence type="ECO:0000313" key="3">
    <source>
        <dbReference type="EMBL" id="CAH0477389.1"/>
    </source>
</evidence>
<dbReference type="Proteomes" id="UP001158986">
    <property type="component" value="Unassembled WGS sequence"/>
</dbReference>
<keyword evidence="5" id="KW-1185">Reference proteome</keyword>
<feature type="region of interest" description="Disordered" evidence="2">
    <location>
        <begin position="584"/>
        <end position="614"/>
    </location>
</feature>
<name>A0AAU9KY78_9STRA</name>
<gene>
    <name evidence="4" type="ORF">PBS001_LOCUS3675</name>
    <name evidence="3" type="ORF">PBS003_LOCUS4138</name>
</gene>
<feature type="compositionally biased region" description="Polar residues" evidence="2">
    <location>
        <begin position="544"/>
        <end position="554"/>
    </location>
</feature>
<reference evidence="3 5" key="1">
    <citation type="submission" date="2021-11" db="EMBL/GenBank/DDBJ databases">
        <authorList>
            <person name="Islam A."/>
            <person name="Islam S."/>
            <person name="Flora M.S."/>
            <person name="Rahman M."/>
            <person name="Ziaur R.M."/>
            <person name="Epstein J.H."/>
            <person name="Hassan M."/>
            <person name="Klassen M."/>
            <person name="Woodard K."/>
            <person name="Webb A."/>
            <person name="Webby R.J."/>
            <person name="El Zowalaty M.E."/>
        </authorList>
    </citation>
    <scope>NUCLEOTIDE SEQUENCE</scope>
    <source>
        <strain evidence="4">Pbs1</strain>
        <strain evidence="3">Pbs3</strain>
    </source>
</reference>
<comment type="caution">
    <text evidence="3">The sequence shown here is derived from an EMBL/GenBank/DDBJ whole genome shotgun (WGS) entry which is preliminary data.</text>
</comment>
<evidence type="ECO:0008006" key="7">
    <source>
        <dbReference type="Google" id="ProtNLM"/>
    </source>
</evidence>
<evidence type="ECO:0000256" key="2">
    <source>
        <dbReference type="SAM" id="MobiDB-lite"/>
    </source>
</evidence>
<feature type="region of interest" description="Disordered" evidence="2">
    <location>
        <begin position="527"/>
        <end position="558"/>
    </location>
</feature>
<dbReference type="EMBL" id="CAKLCB010000220">
    <property type="protein sequence ID" value="CAH0517044.1"/>
    <property type="molecule type" value="Genomic_DNA"/>
</dbReference>
<evidence type="ECO:0000313" key="5">
    <source>
        <dbReference type="Proteomes" id="UP001158986"/>
    </source>
</evidence>
<dbReference type="EMBL" id="CAKKTJ010000168">
    <property type="protein sequence ID" value="CAH0477389.1"/>
    <property type="molecule type" value="Genomic_DNA"/>
</dbReference>
<feature type="compositionally biased region" description="Polar residues" evidence="2">
    <location>
        <begin position="591"/>
        <end position="614"/>
    </location>
</feature>
<feature type="coiled-coil region" evidence="1">
    <location>
        <begin position="304"/>
        <end position="392"/>
    </location>
</feature>
<organism evidence="3 6">
    <name type="scientific">Peronospora belbahrii</name>
    <dbReference type="NCBI Taxonomy" id="622444"/>
    <lineage>
        <taxon>Eukaryota</taxon>
        <taxon>Sar</taxon>
        <taxon>Stramenopiles</taxon>
        <taxon>Oomycota</taxon>
        <taxon>Peronosporomycetes</taxon>
        <taxon>Peronosporales</taxon>
        <taxon>Peronosporaceae</taxon>
        <taxon>Peronospora</taxon>
    </lineage>
</organism>
<accession>A0AAU9KY78</accession>
<proteinExistence type="predicted"/>
<dbReference type="Proteomes" id="UP001160483">
    <property type="component" value="Unassembled WGS sequence"/>
</dbReference>
<evidence type="ECO:0000313" key="4">
    <source>
        <dbReference type="EMBL" id="CAH0517044.1"/>
    </source>
</evidence>
<evidence type="ECO:0000256" key="1">
    <source>
        <dbReference type="SAM" id="Coils"/>
    </source>
</evidence>
<feature type="coiled-coil region" evidence="1">
    <location>
        <begin position="130"/>
        <end position="180"/>
    </location>
</feature>
<dbReference type="AlphaFoldDB" id="A0AAU9KY78"/>
<feature type="region of interest" description="Disordered" evidence="2">
    <location>
        <begin position="450"/>
        <end position="470"/>
    </location>
</feature>